<reference evidence="9" key="3">
    <citation type="submission" date="2020-12" db="UniProtKB">
        <authorList>
            <consortium name="EnsemblPlants"/>
        </authorList>
    </citation>
    <scope>IDENTIFICATION</scope>
</reference>
<dbReference type="Gene3D" id="3.30.70.890">
    <property type="entry name" value="GHMP kinase, C-terminal domain"/>
    <property type="match status" value="1"/>
</dbReference>
<gene>
    <name evidence="9" type="primary">LOC112275476</name>
</gene>
<dbReference type="InterPro" id="IPR014721">
    <property type="entry name" value="Ribsml_uS5_D2-typ_fold_subgr"/>
</dbReference>
<dbReference type="InterPro" id="IPR020568">
    <property type="entry name" value="Ribosomal_Su5_D2-typ_SF"/>
</dbReference>
<dbReference type="Gene3D" id="3.30.230.10">
    <property type="match status" value="1"/>
</dbReference>
<dbReference type="FunCoup" id="A0A7I4CIX3">
    <property type="interactions" value="1345"/>
</dbReference>
<dbReference type="InParanoid" id="A0A7I4CIX3"/>
<dbReference type="KEGG" id="ppp:112275476"/>
<keyword evidence="10" id="KW-1185">Reference proteome</keyword>
<evidence type="ECO:0000256" key="4">
    <source>
        <dbReference type="ARBA" id="ARBA00022777"/>
    </source>
</evidence>
<dbReference type="GO" id="GO:0046872">
    <property type="term" value="F:metal ion binding"/>
    <property type="evidence" value="ECO:0007669"/>
    <property type="project" value="UniProtKB-KW"/>
</dbReference>
<dbReference type="GO" id="GO:0046835">
    <property type="term" value="P:carbohydrate phosphorylation"/>
    <property type="evidence" value="ECO:0007669"/>
    <property type="project" value="EnsemblPlants"/>
</dbReference>
<keyword evidence="3" id="KW-0547">Nucleotide-binding</keyword>
<dbReference type="PRINTS" id="PR00959">
    <property type="entry name" value="MEVGALKINASE"/>
</dbReference>
<feature type="domain" description="GHMP kinase C-terminal" evidence="8">
    <location>
        <begin position="361"/>
        <end position="436"/>
    </location>
</feature>
<dbReference type="RefSeq" id="XP_024361589.1">
    <property type="nucleotide sequence ID" value="XM_024505821.2"/>
</dbReference>
<keyword evidence="4" id="KW-0418">Kinase</keyword>
<keyword evidence="6" id="KW-0460">Magnesium</keyword>
<accession>A0A7I4CIX3</accession>
<name>A0A7I4CIX3_PHYPA</name>
<dbReference type="SUPFAM" id="SSF54211">
    <property type="entry name" value="Ribosomal protein S5 domain 2-like"/>
    <property type="match status" value="1"/>
</dbReference>
<dbReference type="PANTHER" id="PTHR10457:SF6">
    <property type="entry name" value="GALACTURONOKINASE"/>
    <property type="match status" value="1"/>
</dbReference>
<evidence type="ECO:0000259" key="8">
    <source>
        <dbReference type="Pfam" id="PF08544"/>
    </source>
</evidence>
<dbReference type="Proteomes" id="UP000006727">
    <property type="component" value="Chromosome 23"/>
</dbReference>
<dbReference type="AlphaFoldDB" id="A0A7I4CIX3"/>
<evidence type="ECO:0000313" key="10">
    <source>
        <dbReference type="Proteomes" id="UP000006727"/>
    </source>
</evidence>
<dbReference type="EMBL" id="ABEU02000023">
    <property type="status" value="NOT_ANNOTATED_CDS"/>
    <property type="molecule type" value="Genomic_DNA"/>
</dbReference>
<evidence type="ECO:0000256" key="1">
    <source>
        <dbReference type="ARBA" id="ARBA00022679"/>
    </source>
</evidence>
<keyword evidence="5" id="KW-0067">ATP-binding</keyword>
<proteinExistence type="predicted"/>
<reference evidence="9 10" key="1">
    <citation type="journal article" date="2008" name="Science">
        <title>The Physcomitrella genome reveals evolutionary insights into the conquest of land by plants.</title>
        <authorList>
            <person name="Rensing S."/>
            <person name="Lang D."/>
            <person name="Zimmer A."/>
            <person name="Terry A."/>
            <person name="Salamov A."/>
            <person name="Shapiro H."/>
            <person name="Nishiyama T."/>
            <person name="Perroud P.-F."/>
            <person name="Lindquist E."/>
            <person name="Kamisugi Y."/>
            <person name="Tanahashi T."/>
            <person name="Sakakibara K."/>
            <person name="Fujita T."/>
            <person name="Oishi K."/>
            <person name="Shin-I T."/>
            <person name="Kuroki Y."/>
            <person name="Toyoda A."/>
            <person name="Suzuki Y."/>
            <person name="Hashimoto A."/>
            <person name="Yamaguchi K."/>
            <person name="Sugano A."/>
            <person name="Kohara Y."/>
            <person name="Fujiyama A."/>
            <person name="Anterola A."/>
            <person name="Aoki S."/>
            <person name="Ashton N."/>
            <person name="Barbazuk W.B."/>
            <person name="Barker E."/>
            <person name="Bennetzen J."/>
            <person name="Bezanilla M."/>
            <person name="Blankenship R."/>
            <person name="Cho S.H."/>
            <person name="Dutcher S."/>
            <person name="Estelle M."/>
            <person name="Fawcett J.A."/>
            <person name="Gundlach H."/>
            <person name="Hanada K."/>
            <person name="Heyl A."/>
            <person name="Hicks K.A."/>
            <person name="Hugh J."/>
            <person name="Lohr M."/>
            <person name="Mayer K."/>
            <person name="Melkozernov A."/>
            <person name="Murata T."/>
            <person name="Nelson D."/>
            <person name="Pils B."/>
            <person name="Prigge M."/>
            <person name="Reiss B."/>
            <person name="Renner T."/>
            <person name="Rombauts S."/>
            <person name="Rushton P."/>
            <person name="Sanderfoot A."/>
            <person name="Schween G."/>
            <person name="Shiu S.-H."/>
            <person name="Stueber K."/>
            <person name="Theodoulou F.L."/>
            <person name="Tu H."/>
            <person name="Van de Peer Y."/>
            <person name="Verrier P.J."/>
            <person name="Waters E."/>
            <person name="Wood A."/>
            <person name="Yang L."/>
            <person name="Cove D."/>
            <person name="Cuming A."/>
            <person name="Hasebe M."/>
            <person name="Lucas S."/>
            <person name="Mishler D.B."/>
            <person name="Reski R."/>
            <person name="Grigoriev I."/>
            <person name="Quatrano R.S."/>
            <person name="Boore J.L."/>
        </authorList>
    </citation>
    <scope>NUCLEOTIDE SEQUENCE [LARGE SCALE GENOMIC DNA]</scope>
    <source>
        <strain evidence="9 10">cv. Gransden 2004</strain>
    </source>
</reference>
<dbReference type="EnsemblPlants" id="Pp3c23_15130V3.4">
    <property type="protein sequence ID" value="Pp3c23_15130V3.4"/>
    <property type="gene ID" value="Pp3c23_15130"/>
</dbReference>
<dbReference type="FunFam" id="3.30.70.890:FF:000001">
    <property type="entry name" value="Galactokinase"/>
    <property type="match status" value="1"/>
</dbReference>
<dbReference type="Pfam" id="PF08544">
    <property type="entry name" value="GHMP_kinases_C"/>
    <property type="match status" value="1"/>
</dbReference>
<evidence type="ECO:0000256" key="2">
    <source>
        <dbReference type="ARBA" id="ARBA00022723"/>
    </source>
</evidence>
<organism evidence="9 10">
    <name type="scientific">Physcomitrium patens</name>
    <name type="common">Spreading-leaved earth moss</name>
    <name type="synonym">Physcomitrella patens</name>
    <dbReference type="NCBI Taxonomy" id="3218"/>
    <lineage>
        <taxon>Eukaryota</taxon>
        <taxon>Viridiplantae</taxon>
        <taxon>Streptophyta</taxon>
        <taxon>Embryophyta</taxon>
        <taxon>Bryophyta</taxon>
        <taxon>Bryophytina</taxon>
        <taxon>Bryopsida</taxon>
        <taxon>Funariidae</taxon>
        <taxon>Funariales</taxon>
        <taxon>Funariaceae</taxon>
        <taxon>Physcomitrium</taxon>
    </lineage>
</organism>
<evidence type="ECO:0000256" key="7">
    <source>
        <dbReference type="ARBA" id="ARBA00023277"/>
    </source>
</evidence>
<dbReference type="GO" id="GO:0005524">
    <property type="term" value="F:ATP binding"/>
    <property type="evidence" value="ECO:0007669"/>
    <property type="project" value="UniProtKB-KW"/>
</dbReference>
<keyword evidence="1" id="KW-0808">Transferase</keyword>
<dbReference type="SUPFAM" id="SSF55060">
    <property type="entry name" value="GHMP Kinase, C-terminal domain"/>
    <property type="match status" value="1"/>
</dbReference>
<dbReference type="GO" id="GO:0046396">
    <property type="term" value="P:D-galacturonate metabolic process"/>
    <property type="evidence" value="ECO:0007669"/>
    <property type="project" value="EnsemblPlants"/>
</dbReference>
<sequence>MASSWPSPSLLAKVKKEVASMATAEDKDVRVAVSPYRICPLGAHIDHQGGSVTAMAISQGVLLGFVPSGNLEMRLLSGQFFGEVRFSLDSVPPKKYNDGASNIKTDEYSMEEGAWGNFSRGAVLALQKKGYKLSQGITGFLEGSAGFEGCGVSSSAAVGVAFLLALESANGLKVTAEDNIELDRLFLSCLDSGLTIDLKCVILQNGLWLDFKMTLKLIKIRLIENEYLGLKNGILDQSAILLSQRHSLTAIHCERRMYELVQPPWYGKNEGDYKILLAFSGLQHALSSKPGYNLRVAECQEAATVLLRAVGRGDCEPLLCNVSVDEYEAHKDLLEGELAKRALHFFSENARVFAGIDAWSQGNLPEFGRLISQSGLSSIHNYECGCEPLVQLRDILAQAPGVYGARFSGAGFRGCCVALVATDLAGEAEKYVRAKYLNAQPDLAKRLTTATFVCDSADHAHVV</sequence>
<dbReference type="OrthoDB" id="275179at2759"/>
<reference evidence="9 10" key="2">
    <citation type="journal article" date="2018" name="Plant J.">
        <title>The Physcomitrella patens chromosome-scale assembly reveals moss genome structure and evolution.</title>
        <authorList>
            <person name="Lang D."/>
            <person name="Ullrich K.K."/>
            <person name="Murat F."/>
            <person name="Fuchs J."/>
            <person name="Jenkins J."/>
            <person name="Haas F.B."/>
            <person name="Piednoel M."/>
            <person name="Gundlach H."/>
            <person name="Van Bel M."/>
            <person name="Meyberg R."/>
            <person name="Vives C."/>
            <person name="Morata J."/>
            <person name="Symeonidi A."/>
            <person name="Hiss M."/>
            <person name="Muchero W."/>
            <person name="Kamisugi Y."/>
            <person name="Saleh O."/>
            <person name="Blanc G."/>
            <person name="Decker E.L."/>
            <person name="van Gessel N."/>
            <person name="Grimwood J."/>
            <person name="Hayes R.D."/>
            <person name="Graham S.W."/>
            <person name="Gunter L.E."/>
            <person name="McDaniel S.F."/>
            <person name="Hoernstein S.N.W."/>
            <person name="Larsson A."/>
            <person name="Li F.W."/>
            <person name="Perroud P.F."/>
            <person name="Phillips J."/>
            <person name="Ranjan P."/>
            <person name="Rokshar D.S."/>
            <person name="Rothfels C.J."/>
            <person name="Schneider L."/>
            <person name="Shu S."/>
            <person name="Stevenson D.W."/>
            <person name="Thummler F."/>
            <person name="Tillich M."/>
            <person name="Villarreal Aguilar J.C."/>
            <person name="Widiez T."/>
            <person name="Wong G.K."/>
            <person name="Wymore A."/>
            <person name="Zhang Y."/>
            <person name="Zimmer A.D."/>
            <person name="Quatrano R.S."/>
            <person name="Mayer K.F.X."/>
            <person name="Goodstein D."/>
            <person name="Casacuberta J.M."/>
            <person name="Vandepoele K."/>
            <person name="Reski R."/>
            <person name="Cuming A.C."/>
            <person name="Tuskan G.A."/>
            <person name="Maumus F."/>
            <person name="Salse J."/>
            <person name="Schmutz J."/>
            <person name="Rensing S.A."/>
        </authorList>
    </citation>
    <scope>NUCLEOTIDE SEQUENCE [LARGE SCALE GENOMIC DNA]</scope>
    <source>
        <strain evidence="9 10">cv. Gransden 2004</strain>
    </source>
</reference>
<evidence type="ECO:0000256" key="3">
    <source>
        <dbReference type="ARBA" id="ARBA00022741"/>
    </source>
</evidence>
<evidence type="ECO:0000313" key="9">
    <source>
        <dbReference type="EnsemblPlants" id="Pp3c23_15130V3.4"/>
    </source>
</evidence>
<dbReference type="GO" id="GO:0047912">
    <property type="term" value="F:galacturonokinase activity"/>
    <property type="evidence" value="ECO:0007669"/>
    <property type="project" value="EnsemblPlants"/>
</dbReference>
<dbReference type="PANTHER" id="PTHR10457">
    <property type="entry name" value="MEVALONATE KINASE/GALACTOKINASE"/>
    <property type="match status" value="1"/>
</dbReference>
<dbReference type="InterPro" id="IPR036554">
    <property type="entry name" value="GHMP_kinase_C_sf"/>
</dbReference>
<dbReference type="GO" id="GO:0005829">
    <property type="term" value="C:cytosol"/>
    <property type="evidence" value="ECO:0000318"/>
    <property type="project" value="GO_Central"/>
</dbReference>
<dbReference type="Gramene" id="Pp3c23_15130V3.4">
    <property type="protein sequence ID" value="Pp3c23_15130V3.4"/>
    <property type="gene ID" value="Pp3c23_15130"/>
</dbReference>
<dbReference type="GO" id="GO:0006012">
    <property type="term" value="P:galactose metabolic process"/>
    <property type="evidence" value="ECO:0000318"/>
    <property type="project" value="GO_Central"/>
</dbReference>
<keyword evidence="7" id="KW-0119">Carbohydrate metabolism</keyword>
<dbReference type="InterPro" id="IPR013750">
    <property type="entry name" value="GHMP_kinase_C_dom"/>
</dbReference>
<dbReference type="InterPro" id="IPR006206">
    <property type="entry name" value="Mevalonate/galactokinase"/>
</dbReference>
<evidence type="ECO:0000256" key="6">
    <source>
        <dbReference type="ARBA" id="ARBA00022842"/>
    </source>
</evidence>
<dbReference type="GeneID" id="112275476"/>
<dbReference type="PIRSF" id="PIRSF000530">
    <property type="entry name" value="Galactokinase"/>
    <property type="match status" value="1"/>
</dbReference>
<protein>
    <recommendedName>
        <fullName evidence="8">GHMP kinase C-terminal domain-containing protein</fullName>
    </recommendedName>
</protein>
<evidence type="ECO:0000256" key="5">
    <source>
        <dbReference type="ARBA" id="ARBA00022840"/>
    </source>
</evidence>
<keyword evidence="2" id="KW-0479">Metal-binding</keyword>